<keyword evidence="6" id="KW-0539">Nucleus</keyword>
<dbReference type="GO" id="GO:0003676">
    <property type="term" value="F:nucleic acid binding"/>
    <property type="evidence" value="ECO:0007669"/>
    <property type="project" value="InterPro"/>
</dbReference>
<comment type="similarity">
    <text evidence="2">Belongs to the REXO1/REXO3 family.</text>
</comment>
<evidence type="ECO:0000313" key="9">
    <source>
        <dbReference type="EMBL" id="KAK8750106.1"/>
    </source>
</evidence>
<protein>
    <recommendedName>
        <fullName evidence="8">Exonuclease domain-containing protein</fullName>
    </recommendedName>
</protein>
<evidence type="ECO:0000256" key="7">
    <source>
        <dbReference type="SAM" id="MobiDB-lite"/>
    </source>
</evidence>
<evidence type="ECO:0000256" key="6">
    <source>
        <dbReference type="ARBA" id="ARBA00023242"/>
    </source>
</evidence>
<gene>
    <name evidence="9" type="ORF">OTU49_015239</name>
</gene>
<dbReference type="SMART" id="SM00479">
    <property type="entry name" value="EXOIII"/>
    <property type="match status" value="1"/>
</dbReference>
<dbReference type="InterPro" id="IPR013520">
    <property type="entry name" value="Ribonucl_H"/>
</dbReference>
<dbReference type="PANTHER" id="PTHR12801">
    <property type="entry name" value="RNA EXONUCLEASE REXO1 / RECO3 FAMILY MEMBER-RELATED"/>
    <property type="match status" value="1"/>
</dbReference>
<evidence type="ECO:0000256" key="2">
    <source>
        <dbReference type="ARBA" id="ARBA00006357"/>
    </source>
</evidence>
<dbReference type="GO" id="GO:0005634">
    <property type="term" value="C:nucleus"/>
    <property type="evidence" value="ECO:0007669"/>
    <property type="project" value="UniProtKB-SubCell"/>
</dbReference>
<accession>A0AAW0YE74</accession>
<dbReference type="EMBL" id="JARKIK010000008">
    <property type="protein sequence ID" value="KAK8750106.1"/>
    <property type="molecule type" value="Genomic_DNA"/>
</dbReference>
<feature type="compositionally biased region" description="Basic and acidic residues" evidence="7">
    <location>
        <begin position="119"/>
        <end position="150"/>
    </location>
</feature>
<dbReference type="AlphaFoldDB" id="A0AAW0YE74"/>
<dbReference type="InterPro" id="IPR034922">
    <property type="entry name" value="REX1-like_exo"/>
</dbReference>
<name>A0AAW0YE74_CHEQU</name>
<dbReference type="InterPro" id="IPR047021">
    <property type="entry name" value="REXO1/3/4-like"/>
</dbReference>
<evidence type="ECO:0000313" key="10">
    <source>
        <dbReference type="Proteomes" id="UP001445076"/>
    </source>
</evidence>
<dbReference type="Proteomes" id="UP001445076">
    <property type="component" value="Unassembled WGS sequence"/>
</dbReference>
<feature type="region of interest" description="Disordered" evidence="7">
    <location>
        <begin position="119"/>
        <end position="164"/>
    </location>
</feature>
<comment type="caution">
    <text evidence="9">The sequence shown here is derived from an EMBL/GenBank/DDBJ whole genome shotgun (WGS) entry which is preliminary data.</text>
</comment>
<evidence type="ECO:0000256" key="5">
    <source>
        <dbReference type="ARBA" id="ARBA00022839"/>
    </source>
</evidence>
<proteinExistence type="inferred from homology"/>
<comment type="subcellular location">
    <subcellularLocation>
        <location evidence="1">Nucleus</location>
    </subcellularLocation>
</comment>
<keyword evidence="4" id="KW-0378">Hydrolase</keyword>
<organism evidence="9 10">
    <name type="scientific">Cherax quadricarinatus</name>
    <name type="common">Australian red claw crayfish</name>
    <dbReference type="NCBI Taxonomy" id="27406"/>
    <lineage>
        <taxon>Eukaryota</taxon>
        <taxon>Metazoa</taxon>
        <taxon>Ecdysozoa</taxon>
        <taxon>Arthropoda</taxon>
        <taxon>Crustacea</taxon>
        <taxon>Multicrustacea</taxon>
        <taxon>Malacostraca</taxon>
        <taxon>Eumalacostraca</taxon>
        <taxon>Eucarida</taxon>
        <taxon>Decapoda</taxon>
        <taxon>Pleocyemata</taxon>
        <taxon>Astacidea</taxon>
        <taxon>Parastacoidea</taxon>
        <taxon>Parastacidae</taxon>
        <taxon>Cherax</taxon>
    </lineage>
</organism>
<evidence type="ECO:0000256" key="4">
    <source>
        <dbReference type="ARBA" id="ARBA00022801"/>
    </source>
</evidence>
<dbReference type="FunFam" id="3.30.420.10:FF:000019">
    <property type="entry name" value="RNA exonuclease NEF-sp"/>
    <property type="match status" value="1"/>
</dbReference>
<dbReference type="GO" id="GO:0004527">
    <property type="term" value="F:exonuclease activity"/>
    <property type="evidence" value="ECO:0007669"/>
    <property type="project" value="UniProtKB-KW"/>
</dbReference>
<keyword evidence="5" id="KW-0269">Exonuclease</keyword>
<dbReference type="SUPFAM" id="SSF53098">
    <property type="entry name" value="Ribonuclease H-like"/>
    <property type="match status" value="1"/>
</dbReference>
<evidence type="ECO:0000256" key="3">
    <source>
        <dbReference type="ARBA" id="ARBA00022722"/>
    </source>
</evidence>
<evidence type="ECO:0000259" key="8">
    <source>
        <dbReference type="SMART" id="SM00479"/>
    </source>
</evidence>
<dbReference type="Gene3D" id="3.30.420.10">
    <property type="entry name" value="Ribonuclease H-like superfamily/Ribonuclease H"/>
    <property type="match status" value="1"/>
</dbReference>
<sequence>MKTLMSQTKIKRLENKKRKLSAYLDLVERNKEDQIKNWPKVFLSSTGEHSNLSLNADKRVPLHMSDVQSFLLYSLIHKESPRIPKWVKMVHTRKFSHIITTIIEGVSLSDFAMENKSSEKKAAAKNGMTDEFKNLPNDDHSHANKRKDSSDAESSCSDEVLEGRGSQPKWLAEALPRTSSLMHAKLELMAPSRYNLGPFEELLSLPSTVKLKYKMKTDFKDLKEAEENNEIYQSSEPLFSVADNEQVFEKNSGKVSQSFPADEFDRRSLLLSVHDMIKYNFPLPAPDCPGYEDPKFIFTQDKYNEVEEFSPMFAVDCEMCLTDAQELELTRISVVNEERKLIYHTLVKPENTIINYLTQYSGITESILDDVTTTLQDVHRDLRELLPPDAILVGHSLHSDLRAMKMMHPYVIDSSLVYNLSNVRNQRSSLKLLAKLFLGEDIQNNECGHDPIEDASASLKLIQLKLKNDIKFGDVILDGDIPNSDDEVSLDEIPEYKEETEAQDKAPRRYITSLFQSADSLDMAMLTTPTCMESYDKILSFIEEKISYKEVLPDNKQLSVRVSQICKQKKLTYVHMKMDTRLDKCNTPESRQHQFTKLDKQLLRIYESAAAKALIIYIFTGSSLSVPSDQRCNGLFMYAIKALPCKR</sequence>
<dbReference type="CDD" id="cd06145">
    <property type="entry name" value="REX1_like"/>
    <property type="match status" value="1"/>
</dbReference>
<keyword evidence="3" id="KW-0540">Nuclease</keyword>
<dbReference type="InterPro" id="IPR036397">
    <property type="entry name" value="RNaseH_sf"/>
</dbReference>
<feature type="domain" description="Exonuclease" evidence="8">
    <location>
        <begin position="311"/>
        <end position="471"/>
    </location>
</feature>
<keyword evidence="10" id="KW-1185">Reference proteome</keyword>
<evidence type="ECO:0000256" key="1">
    <source>
        <dbReference type="ARBA" id="ARBA00004123"/>
    </source>
</evidence>
<dbReference type="PANTHER" id="PTHR12801:SF82">
    <property type="entry name" value="RNA EXONUCLEASE 5"/>
    <property type="match status" value="1"/>
</dbReference>
<dbReference type="InterPro" id="IPR012337">
    <property type="entry name" value="RNaseH-like_sf"/>
</dbReference>
<reference evidence="9 10" key="1">
    <citation type="journal article" date="2024" name="BMC Genomics">
        <title>Genome assembly of redclaw crayfish (Cherax quadricarinatus) provides insights into its immune adaptation and hypoxia tolerance.</title>
        <authorList>
            <person name="Liu Z."/>
            <person name="Zheng J."/>
            <person name="Li H."/>
            <person name="Fang K."/>
            <person name="Wang S."/>
            <person name="He J."/>
            <person name="Zhou D."/>
            <person name="Weng S."/>
            <person name="Chi M."/>
            <person name="Gu Z."/>
            <person name="He J."/>
            <person name="Li F."/>
            <person name="Wang M."/>
        </authorList>
    </citation>
    <scope>NUCLEOTIDE SEQUENCE [LARGE SCALE GENOMIC DNA]</scope>
    <source>
        <strain evidence="9">ZL_2023a</strain>
    </source>
</reference>